<dbReference type="InterPro" id="IPR052512">
    <property type="entry name" value="4CMD/NDH-1_regulator"/>
</dbReference>
<evidence type="ECO:0000259" key="3">
    <source>
        <dbReference type="Pfam" id="PF02627"/>
    </source>
</evidence>
<accession>A0ABT9MZA5</accession>
<dbReference type="PRINTS" id="PR00111">
    <property type="entry name" value="ABHYDROLASE"/>
</dbReference>
<dbReference type="Gene3D" id="3.40.50.1820">
    <property type="entry name" value="alpha/beta hydrolase"/>
    <property type="match status" value="1"/>
</dbReference>
<dbReference type="Pfam" id="PF00561">
    <property type="entry name" value="Abhydrolase_1"/>
    <property type="match status" value="1"/>
</dbReference>
<proteinExistence type="predicted"/>
<dbReference type="Pfam" id="PF02627">
    <property type="entry name" value="CMD"/>
    <property type="match status" value="1"/>
</dbReference>
<comment type="caution">
    <text evidence="4">The sequence shown here is derived from an EMBL/GenBank/DDBJ whole genome shotgun (WGS) entry which is preliminary data.</text>
</comment>
<keyword evidence="4" id="KW-0378">Hydrolase</keyword>
<name>A0ABT9MZA5_9ACTN</name>
<sequence>MSTVELHHVVDGPVDAPALLLLNSLGSDLSMWDPQMPALSRRFRVIRCDTRGHGRSPVPAGDHALDDLGRDALALLDRLGVASAHVVGLSLGGMTAMWLAAHAPERVGRLVLCCTSARLGPPEGWAERARTVRARGTRAVSDAVAGRWLTAGFAERHPDLVEKLKDMIHKTPPEGYAGACAVVQHMDQRSDLGSIVAPTLVIAGRDDPATPPPHGQLIADGIPGARMVVLPEAAHLANVERADAVTALILDHLEDRTAGNAGMIVRRQVLGDEHVDRAVAGTTPLTAPFQEFITRYAWGGVWSRDTLDRRSRSLITLAVLTALHCHDELAMHVRAARRNGLTAEEIGEVLLHTAVYAGVPAANAALAIAQRTLAEDAPRTPAEPASHAAAEDPRRTPTDDAQRAPSEDPRRAPSEDPRRAAAEGGSRRAAAGEG</sequence>
<keyword evidence="5" id="KW-1185">Reference proteome</keyword>
<feature type="domain" description="Carboxymuconolactone decarboxylase-like" evidence="3">
    <location>
        <begin position="288"/>
        <end position="370"/>
    </location>
</feature>
<dbReference type="EC" id="3.1.1.24" evidence="4"/>
<dbReference type="Gene3D" id="1.20.1290.10">
    <property type="entry name" value="AhpD-like"/>
    <property type="match status" value="1"/>
</dbReference>
<dbReference type="RefSeq" id="WP_306833466.1">
    <property type="nucleotide sequence ID" value="NZ_JAUSRA010000001.1"/>
</dbReference>
<dbReference type="PANTHER" id="PTHR33570:SF2">
    <property type="entry name" value="CARBOXYMUCONOLACTONE DECARBOXYLASE-LIKE DOMAIN-CONTAINING PROTEIN"/>
    <property type="match status" value="1"/>
</dbReference>
<keyword evidence="4" id="KW-0456">Lyase</keyword>
<gene>
    <name evidence="4" type="ORF">J2S43_005207</name>
</gene>
<feature type="compositionally biased region" description="Low complexity" evidence="1">
    <location>
        <begin position="422"/>
        <end position="434"/>
    </location>
</feature>
<protein>
    <submittedName>
        <fullName evidence="4">3-oxoadipate enol-lactonase/4-carboxymuconolactone decarboxylase</fullName>
        <ecNumber evidence="4">3.1.1.24</ecNumber>
        <ecNumber evidence="4">4.1.1.44</ecNumber>
    </submittedName>
</protein>
<dbReference type="GO" id="GO:0047570">
    <property type="term" value="F:3-oxoadipate enol-lactonase activity"/>
    <property type="evidence" value="ECO:0007669"/>
    <property type="project" value="UniProtKB-EC"/>
</dbReference>
<dbReference type="InterPro" id="IPR026968">
    <property type="entry name" value="PcaD/CatD"/>
</dbReference>
<reference evidence="4 5" key="1">
    <citation type="submission" date="2023-07" db="EMBL/GenBank/DDBJ databases">
        <title>Sequencing the genomes of 1000 actinobacteria strains.</title>
        <authorList>
            <person name="Klenk H.-P."/>
        </authorList>
    </citation>
    <scope>NUCLEOTIDE SEQUENCE [LARGE SCALE GENOMIC DNA]</scope>
    <source>
        <strain evidence="4 5">DSM 44710</strain>
    </source>
</reference>
<dbReference type="EMBL" id="JAUSRA010000001">
    <property type="protein sequence ID" value="MDP9796695.1"/>
    <property type="molecule type" value="Genomic_DNA"/>
</dbReference>
<evidence type="ECO:0000259" key="2">
    <source>
        <dbReference type="Pfam" id="PF00561"/>
    </source>
</evidence>
<dbReference type="SUPFAM" id="SSF53474">
    <property type="entry name" value="alpha/beta-Hydrolases"/>
    <property type="match status" value="1"/>
</dbReference>
<dbReference type="InterPro" id="IPR003779">
    <property type="entry name" value="CMD-like"/>
</dbReference>
<evidence type="ECO:0000256" key="1">
    <source>
        <dbReference type="SAM" id="MobiDB-lite"/>
    </source>
</evidence>
<dbReference type="InterPro" id="IPR029058">
    <property type="entry name" value="AB_hydrolase_fold"/>
</dbReference>
<dbReference type="SUPFAM" id="SSF69118">
    <property type="entry name" value="AhpD-like"/>
    <property type="match status" value="1"/>
</dbReference>
<dbReference type="InterPro" id="IPR012788">
    <property type="entry name" value="Decarb_PcaC"/>
</dbReference>
<feature type="region of interest" description="Disordered" evidence="1">
    <location>
        <begin position="375"/>
        <end position="434"/>
    </location>
</feature>
<dbReference type="NCBIfam" id="TIGR02427">
    <property type="entry name" value="protocat_pcaD"/>
    <property type="match status" value="1"/>
</dbReference>
<organism evidence="4 5">
    <name type="scientific">Catenuloplanes nepalensis</name>
    <dbReference type="NCBI Taxonomy" id="587533"/>
    <lineage>
        <taxon>Bacteria</taxon>
        <taxon>Bacillati</taxon>
        <taxon>Actinomycetota</taxon>
        <taxon>Actinomycetes</taxon>
        <taxon>Micromonosporales</taxon>
        <taxon>Micromonosporaceae</taxon>
        <taxon>Catenuloplanes</taxon>
    </lineage>
</organism>
<dbReference type="GO" id="GO:0047575">
    <property type="term" value="F:4-carboxymuconolactone decarboxylase activity"/>
    <property type="evidence" value="ECO:0007669"/>
    <property type="project" value="UniProtKB-EC"/>
</dbReference>
<dbReference type="NCBIfam" id="TIGR02425">
    <property type="entry name" value="decarb_PcaC"/>
    <property type="match status" value="1"/>
</dbReference>
<dbReference type="InterPro" id="IPR000073">
    <property type="entry name" value="AB_hydrolase_1"/>
</dbReference>
<dbReference type="EC" id="4.1.1.44" evidence="4"/>
<dbReference type="Proteomes" id="UP001240984">
    <property type="component" value="Unassembled WGS sequence"/>
</dbReference>
<evidence type="ECO:0000313" key="4">
    <source>
        <dbReference type="EMBL" id="MDP9796695.1"/>
    </source>
</evidence>
<evidence type="ECO:0000313" key="5">
    <source>
        <dbReference type="Proteomes" id="UP001240984"/>
    </source>
</evidence>
<feature type="domain" description="AB hydrolase-1" evidence="2">
    <location>
        <begin position="17"/>
        <end position="241"/>
    </location>
</feature>
<dbReference type="PANTHER" id="PTHR33570">
    <property type="entry name" value="4-CARBOXYMUCONOLACTONE DECARBOXYLASE FAMILY PROTEIN"/>
    <property type="match status" value="1"/>
</dbReference>
<dbReference type="InterPro" id="IPR029032">
    <property type="entry name" value="AhpD-like"/>
</dbReference>
<feature type="compositionally biased region" description="Basic and acidic residues" evidence="1">
    <location>
        <begin position="389"/>
        <end position="421"/>
    </location>
</feature>